<evidence type="ECO:0000313" key="2">
    <source>
        <dbReference type="EMBL" id="KAF7315523.1"/>
    </source>
</evidence>
<dbReference type="CDD" id="cd21037">
    <property type="entry name" value="MLKL_NTD"/>
    <property type="match status" value="1"/>
</dbReference>
<proteinExistence type="predicted"/>
<dbReference type="Proteomes" id="UP000636479">
    <property type="component" value="Unassembled WGS sequence"/>
</dbReference>
<accession>A0A8H6TBL1</accession>
<dbReference type="RefSeq" id="XP_037225546.1">
    <property type="nucleotide sequence ID" value="XM_037357636.1"/>
</dbReference>
<protein>
    <submittedName>
        <fullName evidence="2">Uncharacterized protein</fullName>
    </submittedName>
</protein>
<sequence length="255" mass="28167">MQPGSSATPSKKVNAAYDFGTAFFSTLTLAASMAPLPYLQEAAQLAVNIIQILQNADNNLEEFMILANDACELVVAILAAVEVFQRDGLALSPQLAGNIADLNVTLSNIYKLAKKNIRKSKLYQIFRHRTQLQKIERYRAQLRVALDKFGLQSQISIHENVVQILKQVKEREEKEENDRQARLAAAAKDSVDEPKSAPNIPPPKSPQKNAFGNVFGGNIGGNVDITTINGNYTNRQTLNRNIISNSFNTTYSYPS</sequence>
<reference evidence="2" key="1">
    <citation type="submission" date="2020-05" db="EMBL/GenBank/DDBJ databases">
        <title>Mycena genomes resolve the evolution of fungal bioluminescence.</title>
        <authorList>
            <person name="Tsai I.J."/>
        </authorList>
    </citation>
    <scope>NUCLEOTIDE SEQUENCE</scope>
    <source>
        <strain evidence="2">171206Taipei</strain>
    </source>
</reference>
<gene>
    <name evidence="2" type="ORF">MIND_00067600</name>
</gene>
<feature type="region of interest" description="Disordered" evidence="1">
    <location>
        <begin position="172"/>
        <end position="213"/>
    </location>
</feature>
<organism evidence="2 3">
    <name type="scientific">Mycena indigotica</name>
    <dbReference type="NCBI Taxonomy" id="2126181"/>
    <lineage>
        <taxon>Eukaryota</taxon>
        <taxon>Fungi</taxon>
        <taxon>Dikarya</taxon>
        <taxon>Basidiomycota</taxon>
        <taxon>Agaricomycotina</taxon>
        <taxon>Agaricomycetes</taxon>
        <taxon>Agaricomycetidae</taxon>
        <taxon>Agaricales</taxon>
        <taxon>Marasmiineae</taxon>
        <taxon>Mycenaceae</taxon>
        <taxon>Mycena</taxon>
    </lineage>
</organism>
<evidence type="ECO:0000313" key="3">
    <source>
        <dbReference type="Proteomes" id="UP000636479"/>
    </source>
</evidence>
<dbReference type="InterPro" id="IPR059179">
    <property type="entry name" value="MLKL-like_MCAfunc"/>
</dbReference>
<evidence type="ECO:0000256" key="1">
    <source>
        <dbReference type="SAM" id="MobiDB-lite"/>
    </source>
</evidence>
<dbReference type="AlphaFoldDB" id="A0A8H6TBL1"/>
<comment type="caution">
    <text evidence="2">The sequence shown here is derived from an EMBL/GenBank/DDBJ whole genome shotgun (WGS) entry which is preliminary data.</text>
</comment>
<keyword evidence="3" id="KW-1185">Reference proteome</keyword>
<dbReference type="EMBL" id="JACAZF010000001">
    <property type="protein sequence ID" value="KAF7315523.1"/>
    <property type="molecule type" value="Genomic_DNA"/>
</dbReference>
<dbReference type="GO" id="GO:0007166">
    <property type="term" value="P:cell surface receptor signaling pathway"/>
    <property type="evidence" value="ECO:0007669"/>
    <property type="project" value="InterPro"/>
</dbReference>
<dbReference type="OrthoDB" id="192148at2759"/>
<dbReference type="Gene3D" id="1.20.930.20">
    <property type="entry name" value="Adaptor protein Cbl, N-terminal domain"/>
    <property type="match status" value="1"/>
</dbReference>
<name>A0A8H6TBL1_9AGAR</name>
<feature type="compositionally biased region" description="Basic and acidic residues" evidence="1">
    <location>
        <begin position="172"/>
        <end position="181"/>
    </location>
</feature>
<dbReference type="GeneID" id="59340152"/>
<dbReference type="InterPro" id="IPR036537">
    <property type="entry name" value="Adaptor_Cbl_N_dom_sf"/>
</dbReference>